<sequence length="58" mass="6826">MTRRVVQWSATNYDSENLQVITVFEEGLNKQAAKCQTPFCRRHGVLYRNRGGNNYEFK</sequence>
<accession>A0ABT4X873</accession>
<name>A0ABT4X873_9BACI</name>
<protein>
    <submittedName>
        <fullName evidence="1">Uncharacterized protein</fullName>
    </submittedName>
</protein>
<reference evidence="1 2" key="1">
    <citation type="submission" date="2023-01" db="EMBL/GenBank/DDBJ databases">
        <title>Bacillus changyiensis sp. nov., isolated from a coastal deposit.</title>
        <authorList>
            <person name="Xiao G."/>
            <person name="Lai Q."/>
            <person name="Hu Z."/>
            <person name="Shao Z."/>
        </authorList>
    </citation>
    <scope>NUCLEOTIDE SEQUENCE [LARGE SCALE GENOMIC DNA]</scope>
    <source>
        <strain evidence="1 2">CLL-7-23</strain>
    </source>
</reference>
<dbReference type="RefSeq" id="WP_271342295.1">
    <property type="nucleotide sequence ID" value="NZ_JAQKAB010000018.1"/>
</dbReference>
<comment type="caution">
    <text evidence="1">The sequence shown here is derived from an EMBL/GenBank/DDBJ whole genome shotgun (WGS) entry which is preliminary data.</text>
</comment>
<proteinExistence type="predicted"/>
<evidence type="ECO:0000313" key="2">
    <source>
        <dbReference type="Proteomes" id="UP001211894"/>
    </source>
</evidence>
<keyword evidence="2" id="KW-1185">Reference proteome</keyword>
<dbReference type="Proteomes" id="UP001211894">
    <property type="component" value="Unassembled WGS sequence"/>
</dbReference>
<gene>
    <name evidence="1" type="ORF">PJ311_18230</name>
</gene>
<dbReference type="EMBL" id="JAQKAB010000018">
    <property type="protein sequence ID" value="MDA7028479.1"/>
    <property type="molecule type" value="Genomic_DNA"/>
</dbReference>
<organism evidence="1 2">
    <name type="scientific">Bacillus changyiensis</name>
    <dbReference type="NCBI Taxonomy" id="3004103"/>
    <lineage>
        <taxon>Bacteria</taxon>
        <taxon>Bacillati</taxon>
        <taxon>Bacillota</taxon>
        <taxon>Bacilli</taxon>
        <taxon>Bacillales</taxon>
        <taxon>Bacillaceae</taxon>
        <taxon>Bacillus</taxon>
    </lineage>
</organism>
<evidence type="ECO:0000313" key="1">
    <source>
        <dbReference type="EMBL" id="MDA7028479.1"/>
    </source>
</evidence>